<feature type="domain" description="BTB" evidence="1">
    <location>
        <begin position="78"/>
        <end position="161"/>
    </location>
</feature>
<comment type="caution">
    <text evidence="2">The sequence shown here is derived from an EMBL/GenBank/DDBJ whole genome shotgun (WGS) entry which is preliminary data.</text>
</comment>
<accession>A0A8H5T2D9</accession>
<dbReference type="InterPro" id="IPR011333">
    <property type="entry name" value="SKP1/BTB/POZ_sf"/>
</dbReference>
<keyword evidence="3" id="KW-1185">Reference proteome</keyword>
<dbReference type="SUPFAM" id="SSF54695">
    <property type="entry name" value="POZ domain"/>
    <property type="match status" value="1"/>
</dbReference>
<evidence type="ECO:0000313" key="2">
    <source>
        <dbReference type="EMBL" id="KAF5664404.1"/>
    </source>
</evidence>
<proteinExistence type="predicted"/>
<dbReference type="Proteomes" id="UP000572754">
    <property type="component" value="Unassembled WGS sequence"/>
</dbReference>
<evidence type="ECO:0000259" key="1">
    <source>
        <dbReference type="Pfam" id="PF00651"/>
    </source>
</evidence>
<reference evidence="3" key="1">
    <citation type="journal article" date="2020" name="BMC Genomics">
        <title>Correction to: Identification and distribution of gene clusters required for synthesis of sphingolipid metabolism inhibitors in diverse species of the filamentous fungus Fusarium.</title>
        <authorList>
            <person name="Kim H.S."/>
            <person name="Lohmar J.M."/>
            <person name="Busman M."/>
            <person name="Brown D.W."/>
            <person name="Naumann T.A."/>
            <person name="Divon H.H."/>
            <person name="Lysoe E."/>
            <person name="Uhlig S."/>
            <person name="Proctor R.H."/>
        </authorList>
    </citation>
    <scope>NUCLEOTIDE SEQUENCE [LARGE SCALE GENOMIC DNA]</scope>
    <source>
        <strain evidence="3">NRRL 25331</strain>
    </source>
</reference>
<sequence>MKESLLELDPQAGALLIFQKPNLHSPEPTDEECALMSSMVCHHFNSPNPFWFETEEDEMAEMRWLEPYSENGDPNQVVFRVSAKHLCLASPVFRKMIQGNFKESEPNEQGLLEIKASEWNAEAFLIVLDIIHGHHSCVPSQPSLEVVAQIGVIVDYYDCLEVVRTFFQGWHLSMKIWEKYAARLSEEDGIMGIKPFGDEATTALFMAWVVRDQVRFTALTISAVLSTNALIETTLPIPAQILGTFRNLWYPIKSTIIDAK</sequence>
<name>A0A8H5T2D9_FUSCI</name>
<evidence type="ECO:0000313" key="3">
    <source>
        <dbReference type="Proteomes" id="UP000572754"/>
    </source>
</evidence>
<organism evidence="2 3">
    <name type="scientific">Fusarium circinatum</name>
    <name type="common">Pitch canker fungus</name>
    <name type="synonym">Gibberella circinata</name>
    <dbReference type="NCBI Taxonomy" id="48490"/>
    <lineage>
        <taxon>Eukaryota</taxon>
        <taxon>Fungi</taxon>
        <taxon>Dikarya</taxon>
        <taxon>Ascomycota</taxon>
        <taxon>Pezizomycotina</taxon>
        <taxon>Sordariomycetes</taxon>
        <taxon>Hypocreomycetidae</taxon>
        <taxon>Hypocreales</taxon>
        <taxon>Nectriaceae</taxon>
        <taxon>Fusarium</taxon>
        <taxon>Fusarium fujikuroi species complex</taxon>
    </lineage>
</organism>
<reference evidence="2 3" key="2">
    <citation type="submission" date="2020-05" db="EMBL/GenBank/DDBJ databases">
        <title>Identification and distribution of gene clusters putatively required for synthesis of sphingolipid metabolism inhibitors in phylogenetically diverse species of the filamentous fungus Fusarium.</title>
        <authorList>
            <person name="Kim H.-S."/>
            <person name="Busman M."/>
            <person name="Brown D.W."/>
            <person name="Divon H."/>
            <person name="Uhlig S."/>
            <person name="Proctor R.H."/>
        </authorList>
    </citation>
    <scope>NUCLEOTIDE SEQUENCE [LARGE SCALE GENOMIC DNA]</scope>
    <source>
        <strain evidence="2 3">NRRL 25331</strain>
    </source>
</reference>
<gene>
    <name evidence="2" type="ORF">FCIRC_10846</name>
</gene>
<dbReference type="EMBL" id="JAAQPE010000410">
    <property type="protein sequence ID" value="KAF5664404.1"/>
    <property type="molecule type" value="Genomic_DNA"/>
</dbReference>
<dbReference type="AlphaFoldDB" id="A0A8H5T2D9"/>
<dbReference type="Pfam" id="PF00651">
    <property type="entry name" value="BTB"/>
    <property type="match status" value="1"/>
</dbReference>
<protein>
    <recommendedName>
        <fullName evidence="1">BTB domain-containing protein</fullName>
    </recommendedName>
</protein>
<dbReference type="Gene3D" id="3.30.710.10">
    <property type="entry name" value="Potassium Channel Kv1.1, Chain A"/>
    <property type="match status" value="1"/>
</dbReference>
<dbReference type="InterPro" id="IPR000210">
    <property type="entry name" value="BTB/POZ_dom"/>
</dbReference>